<dbReference type="SUPFAM" id="SSF56112">
    <property type="entry name" value="Protein kinase-like (PK-like)"/>
    <property type="match status" value="1"/>
</dbReference>
<dbReference type="VEuPathDB" id="CryptoDB:Cvel_17561"/>
<dbReference type="PANTHER" id="PTHR24189">
    <property type="entry name" value="MYOTROPHIN"/>
    <property type="match status" value="1"/>
</dbReference>
<dbReference type="PROSITE" id="PS50011">
    <property type="entry name" value="PROTEIN_KINASE_DOM"/>
    <property type="match status" value="1"/>
</dbReference>
<feature type="compositionally biased region" description="Basic and acidic residues" evidence="5">
    <location>
        <begin position="53"/>
        <end position="83"/>
    </location>
</feature>
<evidence type="ECO:0000256" key="2">
    <source>
        <dbReference type="ARBA" id="ARBA00023043"/>
    </source>
</evidence>
<keyword evidence="1" id="KW-0677">Repeat</keyword>
<dbReference type="InterPro" id="IPR002110">
    <property type="entry name" value="Ankyrin_rpt"/>
</dbReference>
<feature type="repeat" description="ANK" evidence="3">
    <location>
        <begin position="196"/>
        <end position="228"/>
    </location>
</feature>
<feature type="compositionally biased region" description="Basic and acidic residues" evidence="5">
    <location>
        <begin position="27"/>
        <end position="44"/>
    </location>
</feature>
<name>A0A0G4FMB0_9ALVE</name>
<dbReference type="Gene3D" id="1.25.40.20">
    <property type="entry name" value="Ankyrin repeat-containing domain"/>
    <property type="match status" value="1"/>
</dbReference>
<dbReference type="PRINTS" id="PR01415">
    <property type="entry name" value="ANKYRIN"/>
</dbReference>
<feature type="repeat" description="ANK" evidence="3">
    <location>
        <begin position="229"/>
        <end position="263"/>
    </location>
</feature>
<feature type="repeat" description="ANK" evidence="3">
    <location>
        <begin position="160"/>
        <end position="195"/>
    </location>
</feature>
<dbReference type="GO" id="GO:0004672">
    <property type="term" value="F:protein kinase activity"/>
    <property type="evidence" value="ECO:0007669"/>
    <property type="project" value="InterPro"/>
</dbReference>
<organism evidence="7">
    <name type="scientific">Chromera velia CCMP2878</name>
    <dbReference type="NCBI Taxonomy" id="1169474"/>
    <lineage>
        <taxon>Eukaryota</taxon>
        <taxon>Sar</taxon>
        <taxon>Alveolata</taxon>
        <taxon>Colpodellida</taxon>
        <taxon>Chromeraceae</taxon>
        <taxon>Chromera</taxon>
    </lineage>
</organism>
<dbReference type="CDD" id="cd20336">
    <property type="entry name" value="Rcat_RBR"/>
    <property type="match status" value="1"/>
</dbReference>
<dbReference type="PhylomeDB" id="A0A0G4FMB0"/>
<dbReference type="PANTHER" id="PTHR24189:SF50">
    <property type="entry name" value="ANKYRIN REPEAT AND SOCS BOX PROTEIN 2"/>
    <property type="match status" value="1"/>
</dbReference>
<protein>
    <recommendedName>
        <fullName evidence="6">Protein kinase domain-containing protein</fullName>
    </recommendedName>
</protein>
<dbReference type="SMART" id="SM00248">
    <property type="entry name" value="ANK"/>
    <property type="match status" value="8"/>
</dbReference>
<dbReference type="Pfam" id="PF12796">
    <property type="entry name" value="Ank_2"/>
    <property type="match status" value="2"/>
</dbReference>
<dbReference type="SMART" id="SM00220">
    <property type="entry name" value="S_TKc"/>
    <property type="match status" value="1"/>
</dbReference>
<keyword evidence="4" id="KW-0175">Coiled coil</keyword>
<reference evidence="7" key="1">
    <citation type="submission" date="2014-11" db="EMBL/GenBank/DDBJ databases">
        <authorList>
            <person name="Otto D Thomas"/>
            <person name="Naeem Raeece"/>
        </authorList>
    </citation>
    <scope>NUCLEOTIDE SEQUENCE</scope>
</reference>
<proteinExistence type="predicted"/>
<dbReference type="Gene3D" id="1.10.510.10">
    <property type="entry name" value="Transferase(Phosphotransferase) domain 1"/>
    <property type="match status" value="1"/>
</dbReference>
<dbReference type="SUPFAM" id="SSF48403">
    <property type="entry name" value="Ankyrin repeat"/>
    <property type="match status" value="1"/>
</dbReference>
<sequence>MQGTKRSLSGDAHSAEGDADMGVGEETGERGDSNKRQRREKGDNGDEGCGGGEDSRKGETENEDNRENHNGENAERGEAKEPGTGDTGVEGAQKRGQKTRQNRRQKTGRRKGRRAGRKVPPPKKALMRKPFCGLSRKGNPQMLSNFWPREQTQMQKIKSAGRSALHIAARRKEASAAEIIQMLCKAGADIMATGENGRTALHSAAEFGHPQAVRAFVEAGAGVNSTYDNGWTVLLSATERHEPSPEIVRMLLEAGADVKAFGGRFRWTALHVAASRKGPCPEIIKILVNAGADVEARLEDGRTLLHSMATRKEPAPEIVKMLVEEGLDLTAKDERGSTALHLAALSGHPGTVESFLRAGADVKEINNAGYSPLHYATERKQPSLAVVKMLVEAGADVKARTHAGKSAVDLAASNSEITRYLQAVEKSLDDSSLAQAAACFRSHLFRACRHSSSSRVCDGDEGLWGLPARAWKEMLRILRVIEAPSAPAPRSALPAAVPPAAAAAAAADPDPLCTSAPGSSCIGSSSGAAAAAPSPVSVPVVPGAAMAVVSPHSPICQVRSLSSLMTEASQAVESRKGALVHANDFRTLQGSLREKMYEGNSLLAKQTRSENETSPVHPLTTDEIADRDEKRLEVQKSLQASVLSGTAALEGLAAYSRSSGRESVSEIAQRLKSACAAVSRLAGVALPPPDSESLSHPSADQICREAVSLADKWVEGRIAAVQEVRAKTAASRQQFAERLLEQYSLLPETEICAELEAAEKVQTELHDKMWRLEDVHTSGETGKEVVWEILTKCQMVVRRLEEVGGLCGLHASAEKEVGQIAQGVSLCMEKEKESGLLAGPLASLSELLREQKQQKKKEETLELKARLATLQEEEEEAKRLETELQQVREHSKRKDLPASIARERARLLSLASLHFPELLWEGGAFLPLVRLDVQEVVRAEAPSMLERGVLVQGRSSRCDFTNETVISEPSPQSGSFARVTACTDLQGGEWVLKGYDIGGAGGRPGQSLSAATAASRHFYRQAAILQELQHPHIVQVTAVWQEGIFGFVQMPKYPGGDLAAWMDARPAEGGRDPSESLRLAEDLLSALSFLHQKGKVHCDVKPKDVFLTAAGRGVLGDLDGVKDVNPSTSQTHLFFPATTILHTTSGYVAPEVKGGKKMTPAGDVFAAGVLLEELLGGGVLEGQPDRAAALQELVGQMRSDDPSLRPSAAEALRCRLFSRETAQTAQCIVCYEVILCSRGVSSTAASPHFLCAPCLNRHVEALTRVDPEHSDVRARFKAGECKVTCVHVGCPSEPFSAPALSGHLDAEIYSYSLWDDTRLEVFEERVRREMEREFTERLRKALLEDGAQKKVREITEEILTLKCPRCSAAFVDFEGCAALTCRSCNCAFCGYCLMDCQGDAHPHVPRCQVARDVGARLQMQFGMFPASQQDWGRFHTVRQTERVREVLQRLNAEEQNKVMELLQPLLHERGIQF</sequence>
<feature type="domain" description="Protein kinase" evidence="6">
    <location>
        <begin position="965"/>
        <end position="1217"/>
    </location>
</feature>
<feature type="repeat" description="ANK" evidence="3">
    <location>
        <begin position="368"/>
        <end position="402"/>
    </location>
</feature>
<feature type="coiled-coil region" evidence="4">
    <location>
        <begin position="841"/>
        <end position="890"/>
    </location>
</feature>
<feature type="repeat" description="ANK" evidence="3">
    <location>
        <begin position="335"/>
        <end position="367"/>
    </location>
</feature>
<keyword evidence="2 3" id="KW-0040">ANK repeat</keyword>
<evidence type="ECO:0000256" key="4">
    <source>
        <dbReference type="SAM" id="Coils"/>
    </source>
</evidence>
<dbReference type="CDD" id="cd00180">
    <property type="entry name" value="PKc"/>
    <property type="match status" value="1"/>
</dbReference>
<gene>
    <name evidence="7" type="ORF">Cvel_17561</name>
</gene>
<dbReference type="InterPro" id="IPR036770">
    <property type="entry name" value="Ankyrin_rpt-contain_sf"/>
</dbReference>
<dbReference type="PROSITE" id="PS50297">
    <property type="entry name" value="ANK_REP_REGION"/>
    <property type="match status" value="6"/>
</dbReference>
<feature type="compositionally biased region" description="Basic residues" evidence="5">
    <location>
        <begin position="95"/>
        <end position="127"/>
    </location>
</feature>
<accession>A0A0G4FMB0</accession>
<feature type="repeat" description="ANK" evidence="3">
    <location>
        <begin position="300"/>
        <end position="334"/>
    </location>
</feature>
<dbReference type="InterPro" id="IPR000719">
    <property type="entry name" value="Prot_kinase_dom"/>
</dbReference>
<evidence type="ECO:0000256" key="1">
    <source>
        <dbReference type="ARBA" id="ARBA00022737"/>
    </source>
</evidence>
<dbReference type="Gene3D" id="1.20.120.1750">
    <property type="match status" value="1"/>
</dbReference>
<dbReference type="PROSITE" id="PS50088">
    <property type="entry name" value="ANK_REPEAT"/>
    <property type="match status" value="7"/>
</dbReference>
<feature type="region of interest" description="Disordered" evidence="5">
    <location>
        <begin position="1"/>
        <end position="137"/>
    </location>
</feature>
<evidence type="ECO:0000313" key="7">
    <source>
        <dbReference type="EMBL" id="CEM14699.1"/>
    </source>
</evidence>
<dbReference type="SUPFAM" id="SSF57850">
    <property type="entry name" value="RING/U-box"/>
    <property type="match status" value="1"/>
</dbReference>
<dbReference type="Pfam" id="PF00069">
    <property type="entry name" value="Pkinase"/>
    <property type="match status" value="1"/>
</dbReference>
<evidence type="ECO:0000259" key="6">
    <source>
        <dbReference type="PROSITE" id="PS50011"/>
    </source>
</evidence>
<dbReference type="InterPro" id="IPR011009">
    <property type="entry name" value="Kinase-like_dom_sf"/>
</dbReference>
<dbReference type="EMBL" id="CDMZ01000453">
    <property type="protein sequence ID" value="CEM14699.1"/>
    <property type="molecule type" value="Genomic_DNA"/>
</dbReference>
<dbReference type="Pfam" id="PF00023">
    <property type="entry name" value="Ank"/>
    <property type="match status" value="1"/>
</dbReference>
<feature type="repeat" description="ANK" evidence="3">
    <location>
        <begin position="265"/>
        <end position="299"/>
    </location>
</feature>
<evidence type="ECO:0000256" key="5">
    <source>
        <dbReference type="SAM" id="MobiDB-lite"/>
    </source>
</evidence>
<dbReference type="InterPro" id="IPR050745">
    <property type="entry name" value="Multifunctional_regulatory"/>
</dbReference>
<evidence type="ECO:0000256" key="3">
    <source>
        <dbReference type="PROSITE-ProRule" id="PRU00023"/>
    </source>
</evidence>
<dbReference type="GO" id="GO:0005524">
    <property type="term" value="F:ATP binding"/>
    <property type="evidence" value="ECO:0007669"/>
    <property type="project" value="InterPro"/>
</dbReference>